<dbReference type="CDD" id="cd22160">
    <property type="entry name" value="F-box_AtFBL13-like"/>
    <property type="match status" value="1"/>
</dbReference>
<gene>
    <name evidence="2" type="ORF">MtrunA17_Chr1g0181881</name>
</gene>
<dbReference type="PANTHER" id="PTHR34223">
    <property type="entry name" value="OS11G0201299 PROTEIN"/>
    <property type="match status" value="1"/>
</dbReference>
<dbReference type="InterPro" id="IPR053781">
    <property type="entry name" value="F-box_AtFBL13-like"/>
</dbReference>
<dbReference type="Pfam" id="PF00646">
    <property type="entry name" value="F-box"/>
    <property type="match status" value="1"/>
</dbReference>
<dbReference type="PANTHER" id="PTHR34223:SF51">
    <property type="entry name" value="OS06G0556300 PROTEIN"/>
    <property type="match status" value="1"/>
</dbReference>
<evidence type="ECO:0000313" key="2">
    <source>
        <dbReference type="EMBL" id="RHN79854.1"/>
    </source>
</evidence>
<dbReference type="InterPro" id="IPR053197">
    <property type="entry name" value="F-box_SCFL_complex_component"/>
</dbReference>
<protein>
    <submittedName>
        <fullName evidence="2">Putative F-box domain, leucine-rich repeat domain, L domain-containing protein</fullName>
    </submittedName>
</protein>
<dbReference type="AlphaFoldDB" id="A0A396JRJ1"/>
<dbReference type="Proteomes" id="UP000265566">
    <property type="component" value="Chromosome 1"/>
</dbReference>
<accession>A0A396JRJ1</accession>
<dbReference type="EMBL" id="PSQE01000001">
    <property type="protein sequence ID" value="RHN79854.1"/>
    <property type="molecule type" value="Genomic_DNA"/>
</dbReference>
<dbReference type="InterPro" id="IPR001810">
    <property type="entry name" value="F-box_dom"/>
</dbReference>
<dbReference type="InterPro" id="IPR036047">
    <property type="entry name" value="F-box-like_dom_sf"/>
</dbReference>
<dbReference type="SUPFAM" id="SSF81383">
    <property type="entry name" value="F-box domain"/>
    <property type="match status" value="1"/>
</dbReference>
<comment type="caution">
    <text evidence="2">The sequence shown here is derived from an EMBL/GenBank/DDBJ whole genome shotgun (WGS) entry which is preliminary data.</text>
</comment>
<dbReference type="Gramene" id="rna3701">
    <property type="protein sequence ID" value="RHN79854.1"/>
    <property type="gene ID" value="gene3701"/>
</dbReference>
<name>A0A396JRJ1_MEDTR</name>
<proteinExistence type="predicted"/>
<feature type="domain" description="F-box" evidence="1">
    <location>
        <begin position="21"/>
        <end position="59"/>
    </location>
</feature>
<evidence type="ECO:0000259" key="1">
    <source>
        <dbReference type="Pfam" id="PF00646"/>
    </source>
</evidence>
<reference evidence="2" key="1">
    <citation type="journal article" date="2018" name="Nat. Plants">
        <title>Whole-genome landscape of Medicago truncatula symbiotic genes.</title>
        <authorList>
            <person name="Pecrix Y."/>
            <person name="Gamas P."/>
            <person name="Carrere S."/>
        </authorList>
    </citation>
    <scope>NUCLEOTIDE SEQUENCE</scope>
    <source>
        <tissue evidence="2">Leaves</tissue>
    </source>
</reference>
<organism evidence="2">
    <name type="scientific">Medicago truncatula</name>
    <name type="common">Barrel medic</name>
    <name type="synonym">Medicago tribuloides</name>
    <dbReference type="NCBI Taxonomy" id="3880"/>
    <lineage>
        <taxon>Eukaryota</taxon>
        <taxon>Viridiplantae</taxon>
        <taxon>Streptophyta</taxon>
        <taxon>Embryophyta</taxon>
        <taxon>Tracheophyta</taxon>
        <taxon>Spermatophyta</taxon>
        <taxon>Magnoliopsida</taxon>
        <taxon>eudicotyledons</taxon>
        <taxon>Gunneridae</taxon>
        <taxon>Pentapetalae</taxon>
        <taxon>rosids</taxon>
        <taxon>fabids</taxon>
        <taxon>Fabales</taxon>
        <taxon>Fabaceae</taxon>
        <taxon>Papilionoideae</taxon>
        <taxon>50 kb inversion clade</taxon>
        <taxon>NPAAA clade</taxon>
        <taxon>Hologalegina</taxon>
        <taxon>IRL clade</taxon>
        <taxon>Trifolieae</taxon>
        <taxon>Medicago</taxon>
    </lineage>
</organism>
<sequence length="168" mass="19572">MNRAMHKHNQSKNEDKNEDMFSDFPDCVLLHILSFLKAKEAVQTCILSTRWKNLWKRLPTLTLSPSHFTSFNCFTTFVSHILFLRDASTTLHALDIHHEANIERRLLRRFVKYAVSHNVQRLHISLFCDIEHIPSRIFSCQTLTSLHLTVGANIIVQNHSQILSICQH</sequence>
<dbReference type="Gene3D" id="1.20.1280.50">
    <property type="match status" value="1"/>
</dbReference>